<name>A8S1A5_ENTBW</name>
<comment type="caution">
    <text evidence="1">The sequence shown here is derived from an EMBL/GenBank/DDBJ whole genome shotgun (WGS) entry which is preliminary data.</text>
</comment>
<evidence type="ECO:0000313" key="1">
    <source>
        <dbReference type="EMBL" id="EDP13867.1"/>
    </source>
</evidence>
<accession>A8S1A5</accession>
<protein>
    <submittedName>
        <fullName evidence="1">Uncharacterized protein</fullName>
    </submittedName>
</protein>
<sequence>MATLSWFPGLYGKIRKTQSGKGRKSIYYYNQARHDIIQITARENGRIITSPERFNYIITDRGHSHVIPDFKRDRISGRRADFIPH</sequence>
<proteinExistence type="predicted"/>
<organism evidence="1 2">
    <name type="scientific">Enterocloster bolteae (strain ATCC BAA-613 / DSM 15670 / CCUG 46953 / JCM 12243 / WAL 16351)</name>
    <name type="common">Clostridium bolteae</name>
    <dbReference type="NCBI Taxonomy" id="411902"/>
    <lineage>
        <taxon>Bacteria</taxon>
        <taxon>Bacillati</taxon>
        <taxon>Bacillota</taxon>
        <taxon>Clostridia</taxon>
        <taxon>Lachnospirales</taxon>
        <taxon>Lachnospiraceae</taxon>
        <taxon>Enterocloster</taxon>
    </lineage>
</organism>
<dbReference type="HOGENOM" id="CLU_2506834_0_0_9"/>
<gene>
    <name evidence="1" type="ORF">CLOBOL_05904</name>
</gene>
<reference evidence="1 2" key="2">
    <citation type="submission" date="2007-09" db="EMBL/GenBank/DDBJ databases">
        <title>Draft genome sequence of Clostridium bolteae (ATCC BAA-613).</title>
        <authorList>
            <person name="Sudarsanam P."/>
            <person name="Ley R."/>
            <person name="Guruge J."/>
            <person name="Turnbaugh P.J."/>
            <person name="Mahowald M."/>
            <person name="Liep D."/>
            <person name="Gordon J."/>
        </authorList>
    </citation>
    <scope>NUCLEOTIDE SEQUENCE [LARGE SCALE GENOMIC DNA]</scope>
    <source>
        <strain evidence="2">ATCC BAA-613 / DSM 15670 / CCUG 46953 / JCM 12243 / WAL 16351</strain>
    </source>
</reference>
<reference evidence="1 2" key="1">
    <citation type="submission" date="2007-08" db="EMBL/GenBank/DDBJ databases">
        <authorList>
            <person name="Fulton L."/>
            <person name="Clifton S."/>
            <person name="Fulton B."/>
            <person name="Xu J."/>
            <person name="Minx P."/>
            <person name="Pepin K.H."/>
            <person name="Johnson M."/>
            <person name="Thiruvilangam P."/>
            <person name="Bhonagiri V."/>
            <person name="Nash W.E."/>
            <person name="Mardis E.R."/>
            <person name="Wilson R.K."/>
        </authorList>
    </citation>
    <scope>NUCLEOTIDE SEQUENCE [LARGE SCALE GENOMIC DNA]</scope>
    <source>
        <strain evidence="2">ATCC BAA-613 / DSM 15670 / CCUG 46953 / JCM 12243 / WAL 16351</strain>
    </source>
</reference>
<dbReference type="EMBL" id="ABCC02000045">
    <property type="protein sequence ID" value="EDP13867.1"/>
    <property type="molecule type" value="Genomic_DNA"/>
</dbReference>
<evidence type="ECO:0000313" key="2">
    <source>
        <dbReference type="Proteomes" id="UP000005396"/>
    </source>
</evidence>
<dbReference type="Proteomes" id="UP000005396">
    <property type="component" value="Unassembled WGS sequence"/>
</dbReference>
<dbReference type="AlphaFoldDB" id="A8S1A5"/>
<dbReference type="PaxDb" id="411902-CLOBOL_05904"/>